<gene>
    <name evidence="6" type="primary">LOC111597352</name>
</gene>
<dbReference type="PANTHER" id="PTHR39957:SF2">
    <property type="entry name" value="GEO11553P1"/>
    <property type="match status" value="1"/>
</dbReference>
<dbReference type="Proteomes" id="UP000504633">
    <property type="component" value="Unplaced"/>
</dbReference>
<dbReference type="SMART" id="SM01318">
    <property type="entry name" value="SVWC"/>
    <property type="match status" value="1"/>
</dbReference>
<dbReference type="InterPro" id="IPR053308">
    <property type="entry name" value="Vago-like"/>
</dbReference>
<proteinExistence type="predicted"/>
<dbReference type="OrthoDB" id="7390288at2759"/>
<evidence type="ECO:0000256" key="1">
    <source>
        <dbReference type="ARBA" id="ARBA00004613"/>
    </source>
</evidence>
<keyword evidence="2" id="KW-0964">Secreted</keyword>
<dbReference type="GeneID" id="111597352"/>
<feature type="domain" description="Single" evidence="4">
    <location>
        <begin position="41"/>
        <end position="110"/>
    </location>
</feature>
<keyword evidence="5" id="KW-1185">Reference proteome</keyword>
<dbReference type="KEGG" id="dhe:111597352"/>
<feature type="signal peptide" evidence="3">
    <location>
        <begin position="1"/>
        <end position="20"/>
    </location>
</feature>
<reference evidence="6" key="1">
    <citation type="submission" date="2025-08" db="UniProtKB">
        <authorList>
            <consortium name="RefSeq"/>
        </authorList>
    </citation>
    <scope>IDENTIFICATION</scope>
    <source>
        <strain evidence="6">15085-1641.00</strain>
        <tissue evidence="6">Whole body</tissue>
    </source>
</reference>
<evidence type="ECO:0000256" key="3">
    <source>
        <dbReference type="SAM" id="SignalP"/>
    </source>
</evidence>
<evidence type="ECO:0000256" key="2">
    <source>
        <dbReference type="ARBA" id="ARBA00022525"/>
    </source>
</evidence>
<name>A0A6J1LM90_DROHY</name>
<dbReference type="RefSeq" id="XP_023167767.1">
    <property type="nucleotide sequence ID" value="XM_023311999.2"/>
</dbReference>
<sequence length="113" mass="13103">MRKLEVSWILIGIWLMLAEALQGFSTQYRGNTKHPTLSEHCFYAELELAVPRNGTVFPVDQFDFCAQVYCREDYVLMIKHCDRMQLADGCHFTPNDYTKPYPDCCATRVCPTK</sequence>
<organism evidence="5 6">
    <name type="scientific">Drosophila hydei</name>
    <name type="common">Fruit fly</name>
    <dbReference type="NCBI Taxonomy" id="7224"/>
    <lineage>
        <taxon>Eukaryota</taxon>
        <taxon>Metazoa</taxon>
        <taxon>Ecdysozoa</taxon>
        <taxon>Arthropoda</taxon>
        <taxon>Hexapoda</taxon>
        <taxon>Insecta</taxon>
        <taxon>Pterygota</taxon>
        <taxon>Neoptera</taxon>
        <taxon>Endopterygota</taxon>
        <taxon>Diptera</taxon>
        <taxon>Brachycera</taxon>
        <taxon>Muscomorpha</taxon>
        <taxon>Ephydroidea</taxon>
        <taxon>Drosophilidae</taxon>
        <taxon>Drosophila</taxon>
    </lineage>
</organism>
<accession>A0A6J1LM90</accession>
<dbReference type="AlphaFoldDB" id="A0A6J1LM90"/>
<evidence type="ECO:0000259" key="4">
    <source>
        <dbReference type="SMART" id="SM01318"/>
    </source>
</evidence>
<dbReference type="GO" id="GO:0005576">
    <property type="term" value="C:extracellular region"/>
    <property type="evidence" value="ECO:0007669"/>
    <property type="project" value="UniProtKB-SubCell"/>
</dbReference>
<evidence type="ECO:0000313" key="5">
    <source>
        <dbReference type="Proteomes" id="UP000504633"/>
    </source>
</evidence>
<dbReference type="OMA" id="TQYRGNT"/>
<keyword evidence="3" id="KW-0732">Signal</keyword>
<evidence type="ECO:0000313" key="6">
    <source>
        <dbReference type="RefSeq" id="XP_023167767.1"/>
    </source>
</evidence>
<protein>
    <submittedName>
        <fullName evidence="6">Uncharacterized protein LOC111597352</fullName>
    </submittedName>
</protein>
<dbReference type="PANTHER" id="PTHR39957">
    <property type="entry name" value="AT09846P1-RELATED"/>
    <property type="match status" value="1"/>
</dbReference>
<feature type="chain" id="PRO_5027051549" evidence="3">
    <location>
        <begin position="21"/>
        <end position="113"/>
    </location>
</feature>
<dbReference type="Pfam" id="PF15430">
    <property type="entry name" value="SVWC"/>
    <property type="match status" value="1"/>
</dbReference>
<comment type="subcellular location">
    <subcellularLocation>
        <location evidence="1">Secreted</location>
    </subcellularLocation>
</comment>
<dbReference type="InterPro" id="IPR029277">
    <property type="entry name" value="SVWC_dom"/>
</dbReference>